<evidence type="ECO:0000313" key="4">
    <source>
        <dbReference type="Proteomes" id="UP000226420"/>
    </source>
</evidence>
<feature type="transmembrane region" description="Helical" evidence="1">
    <location>
        <begin position="79"/>
        <end position="100"/>
    </location>
</feature>
<dbReference type="SUPFAM" id="SSF48317">
    <property type="entry name" value="Acid phosphatase/Vanadium-dependent haloperoxidase"/>
    <property type="match status" value="1"/>
</dbReference>
<keyword evidence="1" id="KW-1133">Transmembrane helix</keyword>
<dbReference type="Proteomes" id="UP000226420">
    <property type="component" value="Unassembled WGS sequence"/>
</dbReference>
<comment type="caution">
    <text evidence="3">The sequence shown here is derived from an EMBL/GenBank/DDBJ whole genome shotgun (WGS) entry which is preliminary data.</text>
</comment>
<keyword evidence="1" id="KW-0812">Transmembrane</keyword>
<dbReference type="EMBL" id="FOLW01000005">
    <property type="protein sequence ID" value="SFC92432.1"/>
    <property type="molecule type" value="Genomic_DNA"/>
</dbReference>
<organism evidence="3 4">
    <name type="scientific">Pragia fontium DSM 5563 = ATCC 49100</name>
    <dbReference type="NCBI Taxonomy" id="1122977"/>
    <lineage>
        <taxon>Bacteria</taxon>
        <taxon>Pseudomonadati</taxon>
        <taxon>Pseudomonadota</taxon>
        <taxon>Gammaproteobacteria</taxon>
        <taxon>Enterobacterales</taxon>
        <taxon>Budviciaceae</taxon>
        <taxon>Pragia</taxon>
    </lineage>
</organism>
<proteinExistence type="predicted"/>
<name>A0AAJ4WB65_9GAMM</name>
<dbReference type="RefSeq" id="WP_074822817.1">
    <property type="nucleotide sequence ID" value="NZ_FOLW01000005.1"/>
</dbReference>
<evidence type="ECO:0000259" key="2">
    <source>
        <dbReference type="Pfam" id="PF14378"/>
    </source>
</evidence>
<accession>A0AAJ4WB65</accession>
<feature type="transmembrane region" description="Helical" evidence="1">
    <location>
        <begin position="12"/>
        <end position="30"/>
    </location>
</feature>
<feature type="transmembrane region" description="Helical" evidence="1">
    <location>
        <begin position="170"/>
        <end position="189"/>
    </location>
</feature>
<evidence type="ECO:0000313" key="3">
    <source>
        <dbReference type="EMBL" id="SFC92432.1"/>
    </source>
</evidence>
<sequence length="208" mass="23513">MDFQGRLRQLIYGWGFVGIVYATTGLIQAPARTIGESFIDRLIPFSTSGIWLYCSFFLFIPAVFWLADSNRILWLRRSMQLCACFSGALFLLFPTTLDYPPVTGSDFNDEIWRLMATVDSSQNCFPSLHAALTLLCGWAMLGNRRKVYRVVASLWGIAICYSIIQTRRHLAIDLGGGIALAVISGWICLRLTDRKVRKRISACCHQEE</sequence>
<gene>
    <name evidence="3" type="ORF">SAMN02745723_105234</name>
</gene>
<dbReference type="Gene3D" id="1.20.144.10">
    <property type="entry name" value="Phosphatidic acid phosphatase type 2/haloperoxidase"/>
    <property type="match status" value="1"/>
</dbReference>
<feature type="domain" description="Inositolphosphotransferase Aur1/Ipt1" evidence="2">
    <location>
        <begin position="56"/>
        <end position="186"/>
    </location>
</feature>
<protein>
    <submittedName>
        <fullName evidence="3">PAP2 superfamily protein</fullName>
    </submittedName>
</protein>
<dbReference type="AlphaFoldDB" id="A0AAJ4WB65"/>
<dbReference type="InterPro" id="IPR036938">
    <property type="entry name" value="PAP2/HPO_sf"/>
</dbReference>
<keyword evidence="1" id="KW-0472">Membrane</keyword>
<feature type="transmembrane region" description="Helical" evidence="1">
    <location>
        <begin position="147"/>
        <end position="164"/>
    </location>
</feature>
<dbReference type="InterPro" id="IPR026841">
    <property type="entry name" value="Aur1/Ipt1"/>
</dbReference>
<dbReference type="CDD" id="cd03386">
    <property type="entry name" value="PAP2_Aur1_like"/>
    <property type="match status" value="1"/>
</dbReference>
<dbReference type="GO" id="GO:0016020">
    <property type="term" value="C:membrane"/>
    <property type="evidence" value="ECO:0007669"/>
    <property type="project" value="UniProtKB-SubCell"/>
</dbReference>
<evidence type="ECO:0000256" key="1">
    <source>
        <dbReference type="SAM" id="Phobius"/>
    </source>
</evidence>
<feature type="transmembrane region" description="Helical" evidence="1">
    <location>
        <begin position="50"/>
        <end position="67"/>
    </location>
</feature>
<reference evidence="3 4" key="1">
    <citation type="submission" date="2016-10" db="EMBL/GenBank/DDBJ databases">
        <authorList>
            <person name="Varghese N."/>
            <person name="Submissions S."/>
        </authorList>
    </citation>
    <scope>NUCLEOTIDE SEQUENCE [LARGE SCALE GENOMIC DNA]</scope>
    <source>
        <strain evidence="3 4">DSM 5563</strain>
    </source>
</reference>
<dbReference type="Pfam" id="PF14378">
    <property type="entry name" value="PAP2_3"/>
    <property type="match status" value="1"/>
</dbReference>
<feature type="transmembrane region" description="Helical" evidence="1">
    <location>
        <begin position="120"/>
        <end position="140"/>
    </location>
</feature>